<evidence type="ECO:0000313" key="2">
    <source>
        <dbReference type="Proteomes" id="UP001497497"/>
    </source>
</evidence>
<dbReference type="AlphaFoldDB" id="A0AAV2IFH3"/>
<organism evidence="1 2">
    <name type="scientific">Lymnaea stagnalis</name>
    <name type="common">Great pond snail</name>
    <name type="synonym">Helix stagnalis</name>
    <dbReference type="NCBI Taxonomy" id="6523"/>
    <lineage>
        <taxon>Eukaryota</taxon>
        <taxon>Metazoa</taxon>
        <taxon>Spiralia</taxon>
        <taxon>Lophotrochozoa</taxon>
        <taxon>Mollusca</taxon>
        <taxon>Gastropoda</taxon>
        <taxon>Heterobranchia</taxon>
        <taxon>Euthyneura</taxon>
        <taxon>Panpulmonata</taxon>
        <taxon>Hygrophila</taxon>
        <taxon>Lymnaeoidea</taxon>
        <taxon>Lymnaeidae</taxon>
        <taxon>Lymnaea</taxon>
    </lineage>
</organism>
<name>A0AAV2IFH3_LYMST</name>
<accession>A0AAV2IFH3</accession>
<evidence type="ECO:0000313" key="1">
    <source>
        <dbReference type="EMBL" id="CAL1544376.1"/>
    </source>
</evidence>
<protein>
    <submittedName>
        <fullName evidence="1">Uncharacterized protein</fullName>
    </submittedName>
</protein>
<dbReference type="Proteomes" id="UP001497497">
    <property type="component" value="Unassembled WGS sequence"/>
</dbReference>
<keyword evidence="2" id="KW-1185">Reference proteome</keyword>
<sequence>MWQVRDKTTFSLERLMMVEMKSSSLMLKNQQQQKQYEKCHDGIANQVVPVL</sequence>
<reference evidence="1 2" key="1">
    <citation type="submission" date="2024-04" db="EMBL/GenBank/DDBJ databases">
        <authorList>
            <consortium name="Genoscope - CEA"/>
            <person name="William W."/>
        </authorList>
    </citation>
    <scope>NUCLEOTIDE SEQUENCE [LARGE SCALE GENOMIC DNA]</scope>
</reference>
<dbReference type="EMBL" id="CAXITT010000618">
    <property type="protein sequence ID" value="CAL1544376.1"/>
    <property type="molecule type" value="Genomic_DNA"/>
</dbReference>
<feature type="non-terminal residue" evidence="1">
    <location>
        <position position="51"/>
    </location>
</feature>
<comment type="caution">
    <text evidence="1">The sequence shown here is derived from an EMBL/GenBank/DDBJ whole genome shotgun (WGS) entry which is preliminary data.</text>
</comment>
<proteinExistence type="predicted"/>
<gene>
    <name evidence="1" type="ORF">GSLYS_00017889001</name>
</gene>